<gene>
    <name evidence="5" type="ORF">MUK42_03283</name>
</gene>
<dbReference type="InterPro" id="IPR036852">
    <property type="entry name" value="Peptidase_S8/S53_dom_sf"/>
</dbReference>
<evidence type="ECO:0000256" key="2">
    <source>
        <dbReference type="ARBA" id="ARBA00022729"/>
    </source>
</evidence>
<dbReference type="EMBL" id="CP097510">
    <property type="protein sequence ID" value="URE38070.1"/>
    <property type="molecule type" value="Genomic_DNA"/>
</dbReference>
<accession>A0A9E7HQG6</accession>
<feature type="domain" description="Peptidase S8/S53" evidence="4">
    <location>
        <begin position="1"/>
        <end position="48"/>
    </location>
</feature>
<dbReference type="InterPro" id="IPR045051">
    <property type="entry name" value="SBT"/>
</dbReference>
<keyword evidence="2" id="KW-0732">Signal</keyword>
<evidence type="ECO:0000313" key="5">
    <source>
        <dbReference type="EMBL" id="URE38070.1"/>
    </source>
</evidence>
<keyword evidence="5" id="KW-0378">Hydrolase</keyword>
<comment type="similarity">
    <text evidence="1 3">Belongs to the peptidase S8 family.</text>
</comment>
<dbReference type="GO" id="GO:0006508">
    <property type="term" value="P:proteolysis"/>
    <property type="evidence" value="ECO:0007669"/>
    <property type="project" value="UniProtKB-KW"/>
</dbReference>
<protein>
    <submittedName>
        <fullName evidence="5">Subtilisin-like protease</fullName>
    </submittedName>
</protein>
<evidence type="ECO:0000256" key="3">
    <source>
        <dbReference type="PROSITE-ProRule" id="PRU01240"/>
    </source>
</evidence>
<name>A0A9E7HQG6_9LILI</name>
<evidence type="ECO:0000256" key="1">
    <source>
        <dbReference type="ARBA" id="ARBA00011073"/>
    </source>
</evidence>
<dbReference type="OrthoDB" id="640735at2759"/>
<keyword evidence="6" id="KW-1185">Reference proteome</keyword>
<sequence length="94" mass="9810">MAAPHVSGITALIRKQHPRWSPSAIQSAIITSADDRDLDGNYPVDEHFGGTADVVAVGAGQVNGSRALDPGLVYEIDVESTPPIFAAWATPTGN</sequence>
<keyword evidence="5" id="KW-0645">Protease</keyword>
<dbReference type="GO" id="GO:0004252">
    <property type="term" value="F:serine-type endopeptidase activity"/>
    <property type="evidence" value="ECO:0007669"/>
    <property type="project" value="InterPro"/>
</dbReference>
<evidence type="ECO:0000259" key="4">
    <source>
        <dbReference type="Pfam" id="PF00082"/>
    </source>
</evidence>
<dbReference type="Proteomes" id="UP001055439">
    <property type="component" value="Chromosome 8"/>
</dbReference>
<dbReference type="AlphaFoldDB" id="A0A9E7HQG6"/>
<organism evidence="5 6">
    <name type="scientific">Musa troglodytarum</name>
    <name type="common">fe'i banana</name>
    <dbReference type="NCBI Taxonomy" id="320322"/>
    <lineage>
        <taxon>Eukaryota</taxon>
        <taxon>Viridiplantae</taxon>
        <taxon>Streptophyta</taxon>
        <taxon>Embryophyta</taxon>
        <taxon>Tracheophyta</taxon>
        <taxon>Spermatophyta</taxon>
        <taxon>Magnoliopsida</taxon>
        <taxon>Liliopsida</taxon>
        <taxon>Zingiberales</taxon>
        <taxon>Musaceae</taxon>
        <taxon>Musa</taxon>
    </lineage>
</organism>
<dbReference type="Pfam" id="PF00082">
    <property type="entry name" value="Peptidase_S8"/>
    <property type="match status" value="1"/>
</dbReference>
<reference evidence="5" key="1">
    <citation type="submission" date="2022-05" db="EMBL/GenBank/DDBJ databases">
        <title>The Musa troglodytarum L. genome provides insights into the mechanism of non-climacteric behaviour and enrichment of carotenoids.</title>
        <authorList>
            <person name="Wang J."/>
        </authorList>
    </citation>
    <scope>NUCLEOTIDE SEQUENCE</scope>
    <source>
        <tissue evidence="5">Leaf</tissue>
    </source>
</reference>
<comment type="caution">
    <text evidence="3">Lacks conserved residue(s) required for the propagation of feature annotation.</text>
</comment>
<dbReference type="PROSITE" id="PS51892">
    <property type="entry name" value="SUBTILASE"/>
    <property type="match status" value="1"/>
</dbReference>
<evidence type="ECO:0000313" key="6">
    <source>
        <dbReference type="Proteomes" id="UP001055439"/>
    </source>
</evidence>
<dbReference type="PANTHER" id="PTHR10795">
    <property type="entry name" value="PROPROTEIN CONVERTASE SUBTILISIN/KEXIN"/>
    <property type="match status" value="1"/>
</dbReference>
<dbReference type="SUPFAM" id="SSF52743">
    <property type="entry name" value="Subtilisin-like"/>
    <property type="match status" value="1"/>
</dbReference>
<dbReference type="InterPro" id="IPR000209">
    <property type="entry name" value="Peptidase_S8/S53_dom"/>
</dbReference>
<proteinExistence type="inferred from homology"/>
<dbReference type="Gene3D" id="3.40.50.200">
    <property type="entry name" value="Peptidase S8/S53 domain"/>
    <property type="match status" value="1"/>
</dbReference>